<name>A0ABW6C6V5_RAHSY</name>
<proteinExistence type="predicted"/>
<accession>A0ABW6C6V5</accession>
<dbReference type="Proteomes" id="UP001598201">
    <property type="component" value="Unassembled WGS sequence"/>
</dbReference>
<comment type="caution">
    <text evidence="1">The sequence shown here is derived from an EMBL/GenBank/DDBJ whole genome shotgun (WGS) entry which is preliminary data.</text>
</comment>
<keyword evidence="2" id="KW-1185">Reference proteome</keyword>
<dbReference type="RefSeq" id="WP_379671783.1">
    <property type="nucleotide sequence ID" value="NZ_JBHUCJ010000019.1"/>
</dbReference>
<reference evidence="1 2" key="1">
    <citation type="submission" date="2024-09" db="EMBL/GenBank/DDBJ databases">
        <title>Genomes of Rahnella.</title>
        <authorList>
            <person name="Mnguni F.C."/>
            <person name="Shin G.Y."/>
            <person name="Coutinho T."/>
        </authorList>
    </citation>
    <scope>NUCLEOTIDE SEQUENCE [LARGE SCALE GENOMIC DNA]</scope>
    <source>
        <strain evidence="1 2">20WA0057</strain>
    </source>
</reference>
<evidence type="ECO:0000313" key="1">
    <source>
        <dbReference type="EMBL" id="MFD3223916.1"/>
    </source>
</evidence>
<sequence>MPNLNWSDIDIEDELQLMETLLAASLYMDAGNDTEYDMAFRLVDKVLLRIRDLKKASGVHHA</sequence>
<dbReference type="EMBL" id="JBHUCJ010000019">
    <property type="protein sequence ID" value="MFD3223916.1"/>
    <property type="molecule type" value="Genomic_DNA"/>
</dbReference>
<organism evidence="1 2">
    <name type="scientific">Rahnella sp. (strain Y9602)</name>
    <dbReference type="NCBI Taxonomy" id="2703885"/>
    <lineage>
        <taxon>Bacteria</taxon>
        <taxon>Pseudomonadati</taxon>
        <taxon>Pseudomonadota</taxon>
        <taxon>Gammaproteobacteria</taxon>
        <taxon>Enterobacterales</taxon>
        <taxon>Yersiniaceae</taxon>
        <taxon>Rahnella</taxon>
    </lineage>
</organism>
<evidence type="ECO:0000313" key="2">
    <source>
        <dbReference type="Proteomes" id="UP001598201"/>
    </source>
</evidence>
<protein>
    <submittedName>
        <fullName evidence="1">Uncharacterized protein</fullName>
    </submittedName>
</protein>
<gene>
    <name evidence="1" type="ORF">ACFPK4_10250</name>
</gene>